<feature type="compositionally biased region" description="Polar residues" evidence="7">
    <location>
        <begin position="665"/>
        <end position="676"/>
    </location>
</feature>
<name>A0AAD5VC93_9APHY</name>
<evidence type="ECO:0000256" key="4">
    <source>
        <dbReference type="ARBA" id="ARBA00022771"/>
    </source>
</evidence>
<comment type="subcellular location">
    <subcellularLocation>
        <location evidence="1">Cytoplasm</location>
    </subcellularLocation>
</comment>
<dbReference type="Pfam" id="PF00097">
    <property type="entry name" value="zf-C3HC4"/>
    <property type="match status" value="1"/>
</dbReference>
<dbReference type="InterPro" id="IPR001841">
    <property type="entry name" value="Znf_RING"/>
</dbReference>
<keyword evidence="10" id="KW-1185">Reference proteome</keyword>
<dbReference type="SMART" id="SM00184">
    <property type="entry name" value="RING"/>
    <property type="match status" value="1"/>
</dbReference>
<feature type="region of interest" description="Disordered" evidence="7">
    <location>
        <begin position="492"/>
        <end position="519"/>
    </location>
</feature>
<gene>
    <name evidence="9" type="ORF">NLI96_g3015</name>
</gene>
<evidence type="ECO:0000313" key="9">
    <source>
        <dbReference type="EMBL" id="KAJ3488175.1"/>
    </source>
</evidence>
<evidence type="ECO:0000256" key="1">
    <source>
        <dbReference type="ARBA" id="ARBA00004496"/>
    </source>
</evidence>
<dbReference type="InterPro" id="IPR013083">
    <property type="entry name" value="Znf_RING/FYVE/PHD"/>
</dbReference>
<feature type="region of interest" description="Disordered" evidence="7">
    <location>
        <begin position="168"/>
        <end position="193"/>
    </location>
</feature>
<dbReference type="AlphaFoldDB" id="A0AAD5VC93"/>
<organism evidence="9 10">
    <name type="scientific">Meripilus lineatus</name>
    <dbReference type="NCBI Taxonomy" id="2056292"/>
    <lineage>
        <taxon>Eukaryota</taxon>
        <taxon>Fungi</taxon>
        <taxon>Dikarya</taxon>
        <taxon>Basidiomycota</taxon>
        <taxon>Agaricomycotina</taxon>
        <taxon>Agaricomycetes</taxon>
        <taxon>Polyporales</taxon>
        <taxon>Meripilaceae</taxon>
        <taxon>Meripilus</taxon>
    </lineage>
</organism>
<dbReference type="GO" id="GO:0008270">
    <property type="term" value="F:zinc ion binding"/>
    <property type="evidence" value="ECO:0007669"/>
    <property type="project" value="UniProtKB-KW"/>
</dbReference>
<protein>
    <recommendedName>
        <fullName evidence="8">RING-type domain-containing protein</fullName>
    </recommendedName>
</protein>
<keyword evidence="4 6" id="KW-0863">Zinc-finger</keyword>
<dbReference type="Gene3D" id="3.30.40.10">
    <property type="entry name" value="Zinc/RING finger domain, C3HC4 (zinc finger)"/>
    <property type="match status" value="1"/>
</dbReference>
<evidence type="ECO:0000256" key="3">
    <source>
        <dbReference type="ARBA" id="ARBA00022723"/>
    </source>
</evidence>
<keyword evidence="2" id="KW-0963">Cytoplasm</keyword>
<evidence type="ECO:0000256" key="5">
    <source>
        <dbReference type="ARBA" id="ARBA00022833"/>
    </source>
</evidence>
<evidence type="ECO:0000313" key="10">
    <source>
        <dbReference type="Proteomes" id="UP001212997"/>
    </source>
</evidence>
<dbReference type="PROSITE" id="PS50089">
    <property type="entry name" value="ZF_RING_2"/>
    <property type="match status" value="1"/>
</dbReference>
<dbReference type="PROSITE" id="PS00518">
    <property type="entry name" value="ZF_RING_1"/>
    <property type="match status" value="1"/>
</dbReference>
<dbReference type="InterPro" id="IPR039739">
    <property type="entry name" value="MAG2/RNF10"/>
</dbReference>
<dbReference type="GO" id="GO:0045944">
    <property type="term" value="P:positive regulation of transcription by RNA polymerase II"/>
    <property type="evidence" value="ECO:0007669"/>
    <property type="project" value="TreeGrafter"/>
</dbReference>
<evidence type="ECO:0000256" key="7">
    <source>
        <dbReference type="SAM" id="MobiDB-lite"/>
    </source>
</evidence>
<proteinExistence type="predicted"/>
<feature type="region of interest" description="Disordered" evidence="7">
    <location>
        <begin position="653"/>
        <end position="680"/>
    </location>
</feature>
<dbReference type="GO" id="GO:0005737">
    <property type="term" value="C:cytoplasm"/>
    <property type="evidence" value="ECO:0007669"/>
    <property type="project" value="UniProtKB-SubCell"/>
</dbReference>
<dbReference type="InterPro" id="IPR017907">
    <property type="entry name" value="Znf_RING_CS"/>
</dbReference>
<feature type="region of interest" description="Disordered" evidence="7">
    <location>
        <begin position="613"/>
        <end position="632"/>
    </location>
</feature>
<feature type="compositionally biased region" description="Polar residues" evidence="7">
    <location>
        <begin position="348"/>
        <end position="369"/>
    </location>
</feature>
<dbReference type="EMBL" id="JANAWD010000072">
    <property type="protein sequence ID" value="KAJ3488175.1"/>
    <property type="molecule type" value="Genomic_DNA"/>
</dbReference>
<evidence type="ECO:0000256" key="6">
    <source>
        <dbReference type="PROSITE-ProRule" id="PRU00175"/>
    </source>
</evidence>
<dbReference type="Proteomes" id="UP001212997">
    <property type="component" value="Unassembled WGS sequence"/>
</dbReference>
<dbReference type="SUPFAM" id="SSF57850">
    <property type="entry name" value="RING/U-box"/>
    <property type="match status" value="1"/>
</dbReference>
<evidence type="ECO:0000256" key="2">
    <source>
        <dbReference type="ARBA" id="ARBA00022490"/>
    </source>
</evidence>
<dbReference type="CDD" id="cd16536">
    <property type="entry name" value="RING-HC_RNF10"/>
    <property type="match status" value="1"/>
</dbReference>
<sequence>MASSQSLNHLLNFTLPPRQTHQFQAVSRRRKTGNQQGVWNKERFVNAQYRFIMNPSGDYTVHFADPDIFFQWQDILQVIIPRVSALVAASGATDQAAQEESNTTCPICLSPPTAPRMTKCGHVFCFPCILHLLGTSDNLKWVRCPICFDSVNERQLKAVKWFEGVPFSDNEDEGPPRASSSTTALDSGLVSAPRPGTELRMRLMQRPQITTLALPRSQTWPSDLLPPHQAPFHFLPDVYPFAKFMLATPASLVQDLTRDIEDLATERRILSSMNDDLGVTFVDAAETRVMSQIVKANALETPTIKDAIDSAQHIQQQLDDRAAHDASRRRDERTSDAPLPDAPEEYLATQSSGYSTPTLPQIVTSLPTNPSSQPIPTPTRTPRQRKNLNPPPPSTSSYYYYQAASGMPIFLHPLDIKILLSNFNSYAAFPDTITVRIESSTESTVNEDLRKRCKYLAHFPEGADVVFVETDLTDVVGADGLKNFERALTMRRNRRKEKGRKDDRARAKAEEREKEKLVESWNQMARRHVDSSIPTSYHPHSQPMAPAGYSHPHSYHAPPSSGNSNNNHYGSGGGQVHWGSNDDFGPYHNPEVDEENTNAVQTSQQLSNVTENISNTNSASGNGNGNRNVSSVGTGAGAGGAWGARSFASAAHAAQGRPLSARPSVPTTTRRSNPSSVERVEDEWDLDAAFHELEQRSGGGRGKRKNNRLVVLGSGGGGRRR</sequence>
<dbReference type="InterPro" id="IPR018957">
    <property type="entry name" value="Znf_C3HC4_RING-type"/>
</dbReference>
<dbReference type="PANTHER" id="PTHR12983">
    <property type="entry name" value="RING FINGER 10 FAMILY MEMBER"/>
    <property type="match status" value="1"/>
</dbReference>
<accession>A0AAD5VC93</accession>
<dbReference type="GO" id="GO:0000976">
    <property type="term" value="F:transcription cis-regulatory region binding"/>
    <property type="evidence" value="ECO:0007669"/>
    <property type="project" value="TreeGrafter"/>
</dbReference>
<feature type="compositionally biased region" description="Low complexity" evidence="7">
    <location>
        <begin position="549"/>
        <end position="569"/>
    </location>
</feature>
<feature type="region of interest" description="Disordered" evidence="7">
    <location>
        <begin position="313"/>
        <end position="394"/>
    </location>
</feature>
<reference evidence="9" key="1">
    <citation type="submission" date="2022-07" db="EMBL/GenBank/DDBJ databases">
        <title>Genome Sequence of Physisporinus lineatus.</title>
        <authorList>
            <person name="Buettner E."/>
        </authorList>
    </citation>
    <scope>NUCLEOTIDE SEQUENCE</scope>
    <source>
        <strain evidence="9">VT162</strain>
    </source>
</reference>
<feature type="region of interest" description="Disordered" evidence="7">
    <location>
        <begin position="531"/>
        <end position="600"/>
    </location>
</feature>
<feature type="compositionally biased region" description="Basic and acidic residues" evidence="7">
    <location>
        <begin position="499"/>
        <end position="518"/>
    </location>
</feature>
<evidence type="ECO:0000259" key="8">
    <source>
        <dbReference type="PROSITE" id="PS50089"/>
    </source>
</evidence>
<dbReference type="PANTHER" id="PTHR12983:SF9">
    <property type="entry name" value="E3 UBIQUITIN-PROTEIN LIGASE RNF10"/>
    <property type="match status" value="1"/>
</dbReference>
<feature type="domain" description="RING-type" evidence="8">
    <location>
        <begin position="105"/>
        <end position="147"/>
    </location>
</feature>
<feature type="region of interest" description="Disordered" evidence="7">
    <location>
        <begin position="693"/>
        <end position="721"/>
    </location>
</feature>
<comment type="caution">
    <text evidence="9">The sequence shown here is derived from an EMBL/GenBank/DDBJ whole genome shotgun (WGS) entry which is preliminary data.</text>
</comment>
<feature type="compositionally biased region" description="Basic and acidic residues" evidence="7">
    <location>
        <begin position="318"/>
        <end position="335"/>
    </location>
</feature>
<keyword evidence="5" id="KW-0862">Zinc</keyword>
<keyword evidence="3" id="KW-0479">Metal-binding</keyword>